<reference evidence="1" key="1">
    <citation type="submission" date="2023-04" db="EMBL/GenBank/DDBJ databases">
        <authorList>
            <person name="Vijverberg K."/>
            <person name="Xiong W."/>
            <person name="Schranz E."/>
        </authorList>
    </citation>
    <scope>NUCLEOTIDE SEQUENCE</scope>
</reference>
<name>A0AA35UVM7_LACSI</name>
<keyword evidence="2" id="KW-1185">Reference proteome</keyword>
<protein>
    <submittedName>
        <fullName evidence="1">Uncharacterized protein</fullName>
    </submittedName>
</protein>
<dbReference type="Proteomes" id="UP001177003">
    <property type="component" value="Chromosome 0"/>
</dbReference>
<proteinExistence type="predicted"/>
<evidence type="ECO:0000313" key="1">
    <source>
        <dbReference type="EMBL" id="CAI9259580.1"/>
    </source>
</evidence>
<accession>A0AA35UVM7</accession>
<sequence>MTKEISALDHNYSLHNKLDIIVGVVAKAVELYSSLGVKLDLKVEVDAKSFGNVEKLLRELKYIFSKYDLSKSSVVSPDSFTEKLCMLESIIQKELAPLAKFENFMPINSPPVCTGVQGGERQNVSSGSGNKGEGVMEILLVMREWLAES</sequence>
<evidence type="ECO:0000313" key="2">
    <source>
        <dbReference type="Proteomes" id="UP001177003"/>
    </source>
</evidence>
<dbReference type="AlphaFoldDB" id="A0AA35UVM7"/>
<dbReference type="EMBL" id="OX465086">
    <property type="protein sequence ID" value="CAI9259580.1"/>
    <property type="molecule type" value="Genomic_DNA"/>
</dbReference>
<gene>
    <name evidence="1" type="ORF">LSALG_LOCUS465</name>
</gene>
<organism evidence="1 2">
    <name type="scientific">Lactuca saligna</name>
    <name type="common">Willowleaf lettuce</name>
    <dbReference type="NCBI Taxonomy" id="75948"/>
    <lineage>
        <taxon>Eukaryota</taxon>
        <taxon>Viridiplantae</taxon>
        <taxon>Streptophyta</taxon>
        <taxon>Embryophyta</taxon>
        <taxon>Tracheophyta</taxon>
        <taxon>Spermatophyta</taxon>
        <taxon>Magnoliopsida</taxon>
        <taxon>eudicotyledons</taxon>
        <taxon>Gunneridae</taxon>
        <taxon>Pentapetalae</taxon>
        <taxon>asterids</taxon>
        <taxon>campanulids</taxon>
        <taxon>Asterales</taxon>
        <taxon>Asteraceae</taxon>
        <taxon>Cichorioideae</taxon>
        <taxon>Cichorieae</taxon>
        <taxon>Lactucinae</taxon>
        <taxon>Lactuca</taxon>
    </lineage>
</organism>